<feature type="compositionally biased region" description="Basic residues" evidence="6">
    <location>
        <begin position="309"/>
        <end position="329"/>
    </location>
</feature>
<accession>A0A6P8WZR9</accession>
<feature type="domain" description="Chitin-binding type-2" evidence="7">
    <location>
        <begin position="176"/>
        <end position="233"/>
    </location>
</feature>
<evidence type="ECO:0000256" key="3">
    <source>
        <dbReference type="ARBA" id="ARBA00022737"/>
    </source>
</evidence>
<keyword evidence="4" id="KW-1015">Disulfide bond</keyword>
<evidence type="ECO:0000256" key="4">
    <source>
        <dbReference type="ARBA" id="ARBA00023157"/>
    </source>
</evidence>
<sequence length="329" mass="37125">MQIFHLNSVYKIKVRIEQRSSSFTNMIATSDMRSLLAIWIILLLNKTTIAQNGFMFPTSVCDGKDGRLFPMFGSCQSYYICNNGMAIVGTCDEKSRFNPTTLHCDDANKVQCAYDEADDSYDDNDEDEDDDDIFESSSVEVKETTTTRRPPLKQTKPITTPVPFIKPNKDFEQTTDRLCLGKKNGVSLIKDGSCSEYYVCKAKRPHLRHCPANQHFSSSRQICMNAEDAKCAFNQQAVHHDTPAITAGLCSESRQDSLVPHREDCGKFLLCSNMMFLVMDCPMGLHFNAEAKRCDYPKVAQCATQKVQSKTKKSAKKSLSKRKPKRNTL</sequence>
<dbReference type="GeneID" id="117569771"/>
<name>A0A6P8WZR9_DROAB</name>
<keyword evidence="5" id="KW-0325">Glycoprotein</keyword>
<feature type="domain" description="Chitin-binding type-2" evidence="7">
    <location>
        <begin position="58"/>
        <end position="114"/>
    </location>
</feature>
<protein>
    <submittedName>
        <fullName evidence="9">Probable chitinase 10</fullName>
    </submittedName>
</protein>
<dbReference type="InterPro" id="IPR036508">
    <property type="entry name" value="Chitin-bd_dom_sf"/>
</dbReference>
<feature type="region of interest" description="Disordered" evidence="6">
    <location>
        <begin position="118"/>
        <end position="167"/>
    </location>
</feature>
<dbReference type="Gene3D" id="2.170.140.10">
    <property type="entry name" value="Chitin binding domain"/>
    <property type="match status" value="3"/>
</dbReference>
<dbReference type="SMART" id="SM00494">
    <property type="entry name" value="ChtBD2"/>
    <property type="match status" value="3"/>
</dbReference>
<evidence type="ECO:0000259" key="7">
    <source>
        <dbReference type="PROSITE" id="PS50940"/>
    </source>
</evidence>
<keyword evidence="8" id="KW-1185">Reference proteome</keyword>
<evidence type="ECO:0000313" key="8">
    <source>
        <dbReference type="Proteomes" id="UP000515160"/>
    </source>
</evidence>
<feature type="region of interest" description="Disordered" evidence="6">
    <location>
        <begin position="304"/>
        <end position="329"/>
    </location>
</feature>
<dbReference type="GO" id="GO:0005576">
    <property type="term" value="C:extracellular region"/>
    <property type="evidence" value="ECO:0007669"/>
    <property type="project" value="InterPro"/>
</dbReference>
<evidence type="ECO:0000256" key="1">
    <source>
        <dbReference type="ARBA" id="ARBA00022669"/>
    </source>
</evidence>
<keyword evidence="3" id="KW-0677">Repeat</keyword>
<dbReference type="Pfam" id="PF01607">
    <property type="entry name" value="CBM_14"/>
    <property type="match status" value="3"/>
</dbReference>
<dbReference type="InterPro" id="IPR002557">
    <property type="entry name" value="Chitin-bd_dom"/>
</dbReference>
<dbReference type="PANTHER" id="PTHR23301:SF0">
    <property type="entry name" value="CHITIN-BINDING TYPE-2 DOMAIN-CONTAINING PROTEIN-RELATED"/>
    <property type="match status" value="1"/>
</dbReference>
<reference evidence="9" key="1">
    <citation type="submission" date="2025-08" db="UniProtKB">
        <authorList>
            <consortium name="RefSeq"/>
        </authorList>
    </citation>
    <scope>IDENTIFICATION</scope>
    <source>
        <strain evidence="9">15112-1751.03</strain>
        <tissue evidence="9">Whole Adult</tissue>
    </source>
</reference>
<dbReference type="Proteomes" id="UP000515160">
    <property type="component" value="Chromosome 3"/>
</dbReference>
<dbReference type="AlphaFoldDB" id="A0A6P8WZR9"/>
<dbReference type="GO" id="GO:0008061">
    <property type="term" value="F:chitin binding"/>
    <property type="evidence" value="ECO:0007669"/>
    <property type="project" value="UniProtKB-KW"/>
</dbReference>
<organism evidence="8 9">
    <name type="scientific">Drosophila albomicans</name>
    <name type="common">Fruit fly</name>
    <dbReference type="NCBI Taxonomy" id="7291"/>
    <lineage>
        <taxon>Eukaryota</taxon>
        <taxon>Metazoa</taxon>
        <taxon>Ecdysozoa</taxon>
        <taxon>Arthropoda</taxon>
        <taxon>Hexapoda</taxon>
        <taxon>Insecta</taxon>
        <taxon>Pterygota</taxon>
        <taxon>Neoptera</taxon>
        <taxon>Endopterygota</taxon>
        <taxon>Diptera</taxon>
        <taxon>Brachycera</taxon>
        <taxon>Muscomorpha</taxon>
        <taxon>Ephydroidea</taxon>
        <taxon>Drosophilidae</taxon>
        <taxon>Drosophila</taxon>
    </lineage>
</organism>
<dbReference type="InterPro" id="IPR051940">
    <property type="entry name" value="Chitin_bind-dev_reg"/>
</dbReference>
<keyword evidence="2" id="KW-0732">Signal</keyword>
<dbReference type="OrthoDB" id="6020543at2759"/>
<keyword evidence="1" id="KW-0147">Chitin-binding</keyword>
<evidence type="ECO:0000256" key="2">
    <source>
        <dbReference type="ARBA" id="ARBA00022729"/>
    </source>
</evidence>
<dbReference type="SUPFAM" id="SSF57625">
    <property type="entry name" value="Invertebrate chitin-binding proteins"/>
    <property type="match status" value="3"/>
</dbReference>
<dbReference type="PANTHER" id="PTHR23301">
    <property type="entry name" value="CHITIN BINDING PERITROPHIN-A"/>
    <property type="match status" value="1"/>
</dbReference>
<dbReference type="RefSeq" id="XP_034106959.2">
    <property type="nucleotide sequence ID" value="XM_034251068.2"/>
</dbReference>
<dbReference type="PROSITE" id="PS50940">
    <property type="entry name" value="CHIT_BIND_II"/>
    <property type="match status" value="3"/>
</dbReference>
<evidence type="ECO:0000256" key="6">
    <source>
        <dbReference type="SAM" id="MobiDB-lite"/>
    </source>
</evidence>
<evidence type="ECO:0000256" key="5">
    <source>
        <dbReference type="ARBA" id="ARBA00023180"/>
    </source>
</evidence>
<evidence type="ECO:0000313" key="9">
    <source>
        <dbReference type="RefSeq" id="XP_034106959.2"/>
    </source>
</evidence>
<feature type="domain" description="Chitin-binding type-2" evidence="7">
    <location>
        <begin position="247"/>
        <end position="304"/>
    </location>
</feature>
<feature type="compositionally biased region" description="Acidic residues" evidence="6">
    <location>
        <begin position="118"/>
        <end position="134"/>
    </location>
</feature>
<proteinExistence type="predicted"/>
<gene>
    <name evidence="9" type="primary">LOC117569771</name>
</gene>